<dbReference type="AlphaFoldDB" id="A0AA40DB15"/>
<dbReference type="SUPFAM" id="SSF52540">
    <property type="entry name" value="P-loop containing nucleoside triphosphate hydrolases"/>
    <property type="match status" value="1"/>
</dbReference>
<accession>A0AA40DB15</accession>
<keyword evidence="1" id="KW-0677">Repeat</keyword>
<feature type="domain" description="Nephrocystin 3-like N-terminal" evidence="4">
    <location>
        <begin position="377"/>
        <end position="549"/>
    </location>
</feature>
<feature type="region of interest" description="Disordered" evidence="2">
    <location>
        <begin position="55"/>
        <end position="84"/>
    </location>
</feature>
<comment type="caution">
    <text evidence="5">The sequence shown here is derived from an EMBL/GenBank/DDBJ whole genome shotgun (WGS) entry which is preliminary data.</text>
</comment>
<reference evidence="5" key="1">
    <citation type="submission" date="2023-06" db="EMBL/GenBank/DDBJ databases">
        <title>Genome-scale phylogeny and comparative genomics of the fungal order Sordariales.</title>
        <authorList>
            <consortium name="Lawrence Berkeley National Laboratory"/>
            <person name="Hensen N."/>
            <person name="Bonometti L."/>
            <person name="Westerberg I."/>
            <person name="Brannstrom I.O."/>
            <person name="Guillou S."/>
            <person name="Cros-Aarteil S."/>
            <person name="Calhoun S."/>
            <person name="Haridas S."/>
            <person name="Kuo A."/>
            <person name="Mondo S."/>
            <person name="Pangilinan J."/>
            <person name="Riley R."/>
            <person name="Labutti K."/>
            <person name="Andreopoulos B."/>
            <person name="Lipzen A."/>
            <person name="Chen C."/>
            <person name="Yanf M."/>
            <person name="Daum C."/>
            <person name="Ng V."/>
            <person name="Clum A."/>
            <person name="Steindorff A."/>
            <person name="Ohm R."/>
            <person name="Martin F."/>
            <person name="Silar P."/>
            <person name="Natvig D."/>
            <person name="Lalanne C."/>
            <person name="Gautier V."/>
            <person name="Ament-Velasquez S.L."/>
            <person name="Kruys A."/>
            <person name="Hutchinson M.I."/>
            <person name="Powell A.J."/>
            <person name="Barry K."/>
            <person name="Miller A.N."/>
            <person name="Grigoriev I.V."/>
            <person name="Debuchy R."/>
            <person name="Gladieux P."/>
            <person name="Thoren M.H."/>
            <person name="Johannesson H."/>
        </authorList>
    </citation>
    <scope>NUCLEOTIDE SEQUENCE</scope>
    <source>
        <strain evidence="5">CBS 307.81</strain>
    </source>
</reference>
<evidence type="ECO:0008006" key="7">
    <source>
        <dbReference type="Google" id="ProtNLM"/>
    </source>
</evidence>
<organism evidence="5 6">
    <name type="scientific">Cercophora samala</name>
    <dbReference type="NCBI Taxonomy" id="330535"/>
    <lineage>
        <taxon>Eukaryota</taxon>
        <taxon>Fungi</taxon>
        <taxon>Dikarya</taxon>
        <taxon>Ascomycota</taxon>
        <taxon>Pezizomycotina</taxon>
        <taxon>Sordariomycetes</taxon>
        <taxon>Sordariomycetidae</taxon>
        <taxon>Sordariales</taxon>
        <taxon>Lasiosphaeriaceae</taxon>
        <taxon>Cercophora</taxon>
    </lineage>
</organism>
<dbReference type="InterPro" id="IPR031359">
    <property type="entry name" value="NACHT_N"/>
</dbReference>
<evidence type="ECO:0000313" key="6">
    <source>
        <dbReference type="Proteomes" id="UP001174997"/>
    </source>
</evidence>
<dbReference type="Proteomes" id="UP001174997">
    <property type="component" value="Unassembled WGS sequence"/>
</dbReference>
<gene>
    <name evidence="5" type="ORF">QBC41DRAFT_279849</name>
</gene>
<keyword evidence="6" id="KW-1185">Reference proteome</keyword>
<sequence>MGCCCSSPKTADSRESHVVEQLVETAIVKSSPIHPTPTPTTTDENLPVTEQSLETGKLQSLSTPTKPIPTPAPANTVPSIPSSAEVSSHVPRPLWDAAYDKVQSENLKLVQRFETILLRVDFDSDYLDLKEEEQYRNCTERNQRLAVAVECGLKKTEQWAKAMETTKDVTEVLTYVGGIIQSTLQAAVPQAGAAWLGVSILLKGFSNAAQQSIDNRAGILYVGSRISWYQELLSIRRTLITSNIEGLRLRLEKSMIDLFAKIIAYQMRSVCDYYTNQLKVTLSNSVSMSTWEDELNNIKDSEQEVCLCLEQYDRKAGLDLLTELTMTAGKLEAGMQAQLEEISKRKAGRADKLVGKFSVSGLNYEEFMDRNPRPTDGTCQWFFKDERVHNWEEGPERLLLITAMPGQGKSVLARSLVHQWREDRQRRNIVCHFFFKDTNDTQKSVTMALCAVLHQILRQDRLLALKVENIINQEGEALTGSLTRLWSLLEEVTLHVSPERAPIICVLDALDECRQTELKYLLGKITTFCNAENHKDTVKPKLKFLLTTRPIESIIRQLKEVPKISLDPRENAQVLSSEIELVIQKKVDDMAPSKDWSDDLRARIKKAFMKKGIQLTYLWLRLVFELLEEEWALPEEEWILRITELPPTVNDAYEKLLSKVNPGMKSYVKELLSIMLCEKRPLELEELNVALRAAVIQPRPVDRTHMPDVSGLKTWINSHCGFFVQIYRDKLQFIHQTAKEFLTSPLEGGCKQMTEWQGSFELETAHQRMRDLCCRYLADRTKYWKSKEWDGSEESAAWPLYRPKPLSLHSLDRFMAYAISHRQYHNNRSGAAKDLQLVQHIVADCDSPIASVHTPERSGLRHFFQKSGQGIYGHVYAHWCLEILKKPYARKGMDQVEHLVPVRQSPRLTTGSKFGKRLPELEEKTERFIRGLIYPDGDSTKKPKIQVARIYLAFLDGLTLRVISEHIEGQSLESISNSSSDETRNACYRQLSKMLLLFACLPSPHNTCSSDDGDPRFNKLGRPRQQVEMVLRETMFQSCSLKQLSKKVPKVHRSKGSRQTEYYLSLSEIYRDHFIFSSDGTVTLIPQIFSSLAFHHTDDVQNSLQGAWSNLGGFGFDLERELNSRFEEGEAVEQLCIY</sequence>
<dbReference type="InterPro" id="IPR027417">
    <property type="entry name" value="P-loop_NTPase"/>
</dbReference>
<evidence type="ECO:0000259" key="4">
    <source>
        <dbReference type="Pfam" id="PF24883"/>
    </source>
</evidence>
<evidence type="ECO:0000256" key="1">
    <source>
        <dbReference type="ARBA" id="ARBA00022737"/>
    </source>
</evidence>
<dbReference type="Pfam" id="PF24883">
    <property type="entry name" value="NPHP3_N"/>
    <property type="match status" value="1"/>
</dbReference>
<protein>
    <recommendedName>
        <fullName evidence="7">NWD NACHT-NTPase N-terminal domain-containing protein</fullName>
    </recommendedName>
</protein>
<proteinExistence type="predicted"/>
<evidence type="ECO:0000259" key="3">
    <source>
        <dbReference type="Pfam" id="PF17100"/>
    </source>
</evidence>
<dbReference type="PANTHER" id="PTHR10039">
    <property type="entry name" value="AMELOGENIN"/>
    <property type="match status" value="1"/>
</dbReference>
<dbReference type="PANTHER" id="PTHR10039:SF17">
    <property type="entry name" value="FUNGAL STAND N-TERMINAL GOODBYE DOMAIN-CONTAINING PROTEIN-RELATED"/>
    <property type="match status" value="1"/>
</dbReference>
<evidence type="ECO:0000313" key="5">
    <source>
        <dbReference type="EMBL" id="KAK0666981.1"/>
    </source>
</evidence>
<evidence type="ECO:0000256" key="2">
    <source>
        <dbReference type="SAM" id="MobiDB-lite"/>
    </source>
</evidence>
<feature type="domain" description="NWD NACHT-NTPase N-terminal" evidence="3">
    <location>
        <begin position="93"/>
        <end position="305"/>
    </location>
</feature>
<dbReference type="Gene3D" id="3.40.50.300">
    <property type="entry name" value="P-loop containing nucleotide triphosphate hydrolases"/>
    <property type="match status" value="1"/>
</dbReference>
<dbReference type="EMBL" id="JAULSY010000079">
    <property type="protein sequence ID" value="KAK0666981.1"/>
    <property type="molecule type" value="Genomic_DNA"/>
</dbReference>
<name>A0AA40DB15_9PEZI</name>
<dbReference type="Pfam" id="PF17100">
    <property type="entry name" value="NACHT_N"/>
    <property type="match status" value="1"/>
</dbReference>
<dbReference type="InterPro" id="IPR056884">
    <property type="entry name" value="NPHP3-like_N"/>
</dbReference>